<dbReference type="EMBL" id="CP061646">
    <property type="protein sequence ID" value="QNX72854.1"/>
    <property type="molecule type" value="Genomic_DNA"/>
</dbReference>
<evidence type="ECO:0000256" key="2">
    <source>
        <dbReference type="ARBA" id="ARBA00022771"/>
    </source>
</evidence>
<sequence length="66" mass="7656">MADMIDVAQLRQLEQIRHTPKDYSHPSLTECIECGNDIPAERQKYGNVKLCFECQSTLELKQGRFK</sequence>
<evidence type="ECO:0000259" key="5">
    <source>
        <dbReference type="Pfam" id="PF01258"/>
    </source>
</evidence>
<dbReference type="Proteomes" id="UP000516666">
    <property type="component" value="Chromosome"/>
</dbReference>
<dbReference type="InterPro" id="IPR000962">
    <property type="entry name" value="Znf_DskA_TraR"/>
</dbReference>
<comment type="caution">
    <text evidence="4">Lacks conserved residue(s) required for the propagation of feature annotation.</text>
</comment>
<dbReference type="PROSITE" id="PS51128">
    <property type="entry name" value="ZF_DKSA_2"/>
    <property type="match status" value="1"/>
</dbReference>
<evidence type="ECO:0000313" key="7">
    <source>
        <dbReference type="Proteomes" id="UP000516666"/>
    </source>
</evidence>
<reference evidence="6 7" key="2">
    <citation type="submission" date="2020-09" db="EMBL/GenBank/DDBJ databases">
        <authorList>
            <person name="Chen F.-J."/>
            <person name="Lee Y.-T."/>
        </authorList>
    </citation>
    <scope>NUCLEOTIDE SEQUENCE [LARGE SCALE GENOMIC DNA]</scope>
    <source>
        <strain evidence="6 7">AS39</strain>
    </source>
</reference>
<evidence type="ECO:0000313" key="6">
    <source>
        <dbReference type="EMBL" id="QNX72854.1"/>
    </source>
</evidence>
<dbReference type="RefSeq" id="WP_191012606.1">
    <property type="nucleotide sequence ID" value="NZ_CP061646.1"/>
</dbReference>
<protein>
    <submittedName>
        <fullName evidence="6">TraR/DksA C4-type zinc finger protein</fullName>
    </submittedName>
</protein>
<accession>A0A7H2V921</accession>
<keyword evidence="1" id="KW-0479">Metal-binding</keyword>
<gene>
    <name evidence="6" type="ORF">IC776_02835</name>
</gene>
<keyword evidence="3" id="KW-0862">Zinc</keyword>
<proteinExistence type="predicted"/>
<organism evidence="6 7">
    <name type="scientific">Acinetobacter seifertii</name>
    <dbReference type="NCBI Taxonomy" id="1530123"/>
    <lineage>
        <taxon>Bacteria</taxon>
        <taxon>Pseudomonadati</taxon>
        <taxon>Pseudomonadota</taxon>
        <taxon>Gammaproteobacteria</taxon>
        <taxon>Moraxellales</taxon>
        <taxon>Moraxellaceae</taxon>
        <taxon>Acinetobacter</taxon>
        <taxon>Acinetobacter calcoaceticus/baumannii complex</taxon>
    </lineage>
</organism>
<reference evidence="7" key="1">
    <citation type="submission" date="2020-09" db="EMBL/GenBank/DDBJ databases">
        <title>Clinical and molecular characterization of Acinetobacter seifertii in Taiwan.</title>
        <authorList>
            <person name="Li L.-H."/>
            <person name="Yang Y.-S."/>
            <person name="Sun J.-R."/>
            <person name="Huang T.-W."/>
            <person name="Huang W.-C."/>
            <person name="Wang Y.-C."/>
            <person name="Kuo T.-H."/>
            <person name="Kuo S.-C."/>
            <person name="Chen T.-L."/>
        </authorList>
    </citation>
    <scope>NUCLEOTIDE SEQUENCE [LARGE SCALE GENOMIC DNA]</scope>
    <source>
        <strain evidence="7">AS39</strain>
    </source>
</reference>
<dbReference type="AlphaFoldDB" id="A0A7H2V921"/>
<evidence type="ECO:0000256" key="4">
    <source>
        <dbReference type="PROSITE-ProRule" id="PRU00510"/>
    </source>
</evidence>
<evidence type="ECO:0000256" key="1">
    <source>
        <dbReference type="ARBA" id="ARBA00022723"/>
    </source>
</evidence>
<dbReference type="GO" id="GO:0008270">
    <property type="term" value="F:zinc ion binding"/>
    <property type="evidence" value="ECO:0007669"/>
    <property type="project" value="UniProtKB-KW"/>
</dbReference>
<dbReference type="Pfam" id="PF01258">
    <property type="entry name" value="zf-dskA_traR"/>
    <property type="match status" value="1"/>
</dbReference>
<keyword evidence="2" id="KW-0863">Zinc-finger</keyword>
<feature type="domain" description="Zinc finger DksA/TraR C4-type" evidence="5">
    <location>
        <begin position="29"/>
        <end position="59"/>
    </location>
</feature>
<name>A0A7H2V921_9GAMM</name>
<evidence type="ECO:0000256" key="3">
    <source>
        <dbReference type="ARBA" id="ARBA00022833"/>
    </source>
</evidence>